<name>A0A1N6Y7J2_9BACT</name>
<sequence>MQDITIAYTVPSYNEKRSIINKIEEANYTYAPVSRYLARYSNKYNKLEKLNALFYPRVDIFHYFNHVSFGDKPWVTTFETLVPRYNQCLNGHHGEAPTYRHLQNDIDVLRALGALAGEACKKVIALSECNYKIQEFFLSHFDSKFSERILPKMVILPPPQKLYVTNWAEKGVSLDEPITFTFVGRDIARKGGLNILEAFTKLKAKYAIHLNIISSLSPSKYAATDSAETLNSARSIIESNSSWITHYENLPNEKVLEIMKKTHVGLLPTWADTYGYSVLEFQAHGCPVVTTDIRALPEINNNEKGWLIQVPKNKLGEAIYTSVEYSERLNAAINEGLTRVLDEIFTSLETIKIKSEKCIEDLKTNHCEEKFAHSLRGIYQDALK</sequence>
<dbReference type="CDD" id="cd03801">
    <property type="entry name" value="GT4_PimA-like"/>
    <property type="match status" value="1"/>
</dbReference>
<evidence type="ECO:0000256" key="1">
    <source>
        <dbReference type="ARBA" id="ARBA00022676"/>
    </source>
</evidence>
<organism evidence="3 4">
    <name type="scientific">Pontibacter lucknowensis</name>
    <dbReference type="NCBI Taxonomy" id="1077936"/>
    <lineage>
        <taxon>Bacteria</taxon>
        <taxon>Pseudomonadati</taxon>
        <taxon>Bacteroidota</taxon>
        <taxon>Cytophagia</taxon>
        <taxon>Cytophagales</taxon>
        <taxon>Hymenobacteraceae</taxon>
        <taxon>Pontibacter</taxon>
    </lineage>
</organism>
<dbReference type="Pfam" id="PF13692">
    <property type="entry name" value="Glyco_trans_1_4"/>
    <property type="match status" value="1"/>
</dbReference>
<reference evidence="4" key="1">
    <citation type="submission" date="2017-01" db="EMBL/GenBank/DDBJ databases">
        <authorList>
            <person name="Varghese N."/>
            <person name="Submissions S."/>
        </authorList>
    </citation>
    <scope>NUCLEOTIDE SEQUENCE [LARGE SCALE GENOMIC DNA]</scope>
    <source>
        <strain evidence="4">DM9</strain>
    </source>
</reference>
<dbReference type="GO" id="GO:0016757">
    <property type="term" value="F:glycosyltransferase activity"/>
    <property type="evidence" value="ECO:0007669"/>
    <property type="project" value="UniProtKB-KW"/>
</dbReference>
<gene>
    <name evidence="3" type="ORF">SAMN05421545_2318</name>
</gene>
<protein>
    <submittedName>
        <fullName evidence="3">Glycosyltransferase involved in cell wall bisynthesis</fullName>
    </submittedName>
</protein>
<dbReference type="AlphaFoldDB" id="A0A1N6Y7J2"/>
<proteinExistence type="predicted"/>
<dbReference type="STRING" id="1077936.SAMN05421545_2318"/>
<evidence type="ECO:0000313" key="4">
    <source>
        <dbReference type="Proteomes" id="UP000185924"/>
    </source>
</evidence>
<dbReference type="Proteomes" id="UP000185924">
    <property type="component" value="Unassembled WGS sequence"/>
</dbReference>
<accession>A0A1N6Y7J2</accession>
<dbReference type="PANTHER" id="PTHR12526">
    <property type="entry name" value="GLYCOSYLTRANSFERASE"/>
    <property type="match status" value="1"/>
</dbReference>
<evidence type="ECO:0000256" key="2">
    <source>
        <dbReference type="ARBA" id="ARBA00022679"/>
    </source>
</evidence>
<dbReference type="Gene3D" id="3.40.50.2000">
    <property type="entry name" value="Glycogen Phosphorylase B"/>
    <property type="match status" value="1"/>
</dbReference>
<dbReference type="SUPFAM" id="SSF53756">
    <property type="entry name" value="UDP-Glycosyltransferase/glycogen phosphorylase"/>
    <property type="match status" value="1"/>
</dbReference>
<keyword evidence="4" id="KW-1185">Reference proteome</keyword>
<keyword evidence="2 3" id="KW-0808">Transferase</keyword>
<evidence type="ECO:0000313" key="3">
    <source>
        <dbReference type="EMBL" id="SIR10548.1"/>
    </source>
</evidence>
<dbReference type="EMBL" id="FTNM01000003">
    <property type="protein sequence ID" value="SIR10548.1"/>
    <property type="molecule type" value="Genomic_DNA"/>
</dbReference>
<dbReference type="PANTHER" id="PTHR12526:SF510">
    <property type="entry name" value="D-INOSITOL 3-PHOSPHATE GLYCOSYLTRANSFERASE"/>
    <property type="match status" value="1"/>
</dbReference>
<keyword evidence="1" id="KW-0328">Glycosyltransferase</keyword>
<dbReference type="RefSeq" id="WP_076422226.1">
    <property type="nucleotide sequence ID" value="NZ_FTNM01000003.1"/>
</dbReference>
<dbReference type="OrthoDB" id="9801609at2"/>